<dbReference type="KEGG" id="ccin:107265972"/>
<dbReference type="InterPro" id="IPR033648">
    <property type="entry name" value="AAR2_C"/>
</dbReference>
<dbReference type="GeneID" id="107265972"/>
<dbReference type="Pfam" id="PF20981">
    <property type="entry name" value="AAR2_1st"/>
    <property type="match status" value="1"/>
</dbReference>
<name>A0AAJ7BPU9_CEPCN</name>
<sequence>MPRRAMASDTGFEMDQDLAKRLLVEGGTLVLLDVPRGTDFGIDLKSWNTGEDFKGVKMIPPGFHYVHYSAANEFGELAPRVGFIHNFKKSEFVVKRWDSQKEDISSEVVSEEVIERLKDNIKNLDRYLGPYPYDIWKQWKELINHIDDSVVQRCAPLCGFVRSALELENCDDASRPRGGESSQKRQRRSGLSIEEKEELLLPHLKPVPGTELRLTKLPEKHYPDGASPTEITQHSLDTSYTLETLLTQLKQPMELIAEMQLAFVCFLAGQSLDAFEHWKRLVSLICGADAAIPNRRSIYVEFLSTLEVQLRHVPEDVLCDIVASNNFVYHNLRKLFATIEMSSEVDGRLKSQAVRMRERLTSKFQWDFSDMQDEDDEDAPVVVTFE</sequence>
<dbReference type="GO" id="GO:0000244">
    <property type="term" value="P:spliceosomal tri-snRNP complex assembly"/>
    <property type="evidence" value="ECO:0007669"/>
    <property type="project" value="TreeGrafter"/>
</dbReference>
<dbReference type="FunFam" id="1.25.40.550:FF:000001">
    <property type="entry name" value="AAR2 splicing factor homolog"/>
    <property type="match status" value="1"/>
</dbReference>
<dbReference type="Gene3D" id="1.25.40.550">
    <property type="entry name" value="Aar2, C-terminal domain-like"/>
    <property type="match status" value="1"/>
</dbReference>
<dbReference type="InterPro" id="IPR038514">
    <property type="entry name" value="AAR2_C_sf"/>
</dbReference>
<evidence type="ECO:0000256" key="2">
    <source>
        <dbReference type="ARBA" id="ARBA00006281"/>
    </source>
</evidence>
<feature type="region of interest" description="Disordered" evidence="9">
    <location>
        <begin position="171"/>
        <end position="191"/>
    </location>
</feature>
<comment type="function">
    <text evidence="1">Component of the U5 snRNP complex that is required for spliceosome assembly and for pre-mRNA splicing.</text>
</comment>
<keyword evidence="4" id="KW-0507">mRNA processing</keyword>
<reference evidence="13" key="1">
    <citation type="submission" date="2025-08" db="UniProtKB">
        <authorList>
            <consortium name="RefSeq"/>
        </authorList>
    </citation>
    <scope>IDENTIFICATION</scope>
</reference>
<evidence type="ECO:0000256" key="3">
    <source>
        <dbReference type="ARBA" id="ARBA00016372"/>
    </source>
</evidence>
<dbReference type="FunFam" id="2.60.34.20:FF:000001">
    <property type="entry name" value="protein AAR2 homolog"/>
    <property type="match status" value="1"/>
</dbReference>
<evidence type="ECO:0000256" key="6">
    <source>
        <dbReference type="ARBA" id="ARBA00023187"/>
    </source>
</evidence>
<gene>
    <name evidence="13" type="primary">LOC107265972</name>
</gene>
<dbReference type="PANTHER" id="PTHR12689">
    <property type="entry name" value="A1 CISTRON SPLICING FACTOR AAR2-RELATED"/>
    <property type="match status" value="1"/>
</dbReference>
<evidence type="ECO:0000259" key="10">
    <source>
        <dbReference type="Pfam" id="PF05282"/>
    </source>
</evidence>
<evidence type="ECO:0000256" key="5">
    <source>
        <dbReference type="ARBA" id="ARBA00022728"/>
    </source>
</evidence>
<dbReference type="PANTHER" id="PTHR12689:SF4">
    <property type="entry name" value="PROTEIN AAR2 HOMOLOG"/>
    <property type="match status" value="1"/>
</dbReference>
<dbReference type="Proteomes" id="UP000694920">
    <property type="component" value="Unplaced"/>
</dbReference>
<dbReference type="InterPro" id="IPR033647">
    <property type="entry name" value="Aar2_N"/>
</dbReference>
<dbReference type="GO" id="GO:0005681">
    <property type="term" value="C:spliceosomal complex"/>
    <property type="evidence" value="ECO:0007669"/>
    <property type="project" value="UniProtKB-KW"/>
</dbReference>
<evidence type="ECO:0000256" key="8">
    <source>
        <dbReference type="ARBA" id="ARBA00047009"/>
    </source>
</evidence>
<proteinExistence type="inferred from homology"/>
<dbReference type="InterPro" id="IPR038516">
    <property type="entry name" value="AAR2_N_sf"/>
</dbReference>
<evidence type="ECO:0000256" key="4">
    <source>
        <dbReference type="ARBA" id="ARBA00022664"/>
    </source>
</evidence>
<feature type="domain" description="AAR2 N-terminal" evidence="11">
    <location>
        <begin position="25"/>
        <end position="156"/>
    </location>
</feature>
<protein>
    <recommendedName>
        <fullName evidence="3">Protein AAR2 homolog</fullName>
    </recommendedName>
    <alternativeName>
        <fullName evidence="7">AAR2 splicing factor homolog</fullName>
    </alternativeName>
</protein>
<evidence type="ECO:0000313" key="12">
    <source>
        <dbReference type="Proteomes" id="UP000694920"/>
    </source>
</evidence>
<dbReference type="RefSeq" id="XP_015591458.1">
    <property type="nucleotide sequence ID" value="XM_015735972.2"/>
</dbReference>
<accession>A0AAJ7BPU9</accession>
<dbReference type="CDD" id="cd13778">
    <property type="entry name" value="Aar2_C"/>
    <property type="match status" value="1"/>
</dbReference>
<comment type="similarity">
    <text evidence="2">Belongs to the AAR2 family.</text>
</comment>
<dbReference type="Gene3D" id="2.60.34.20">
    <property type="match status" value="1"/>
</dbReference>
<dbReference type="CDD" id="cd13777">
    <property type="entry name" value="Aar2_N"/>
    <property type="match status" value="1"/>
</dbReference>
<dbReference type="AlphaFoldDB" id="A0AAJ7BPU9"/>
<evidence type="ECO:0000259" key="11">
    <source>
        <dbReference type="Pfam" id="PF20981"/>
    </source>
</evidence>
<evidence type="ECO:0000256" key="1">
    <source>
        <dbReference type="ARBA" id="ARBA00003708"/>
    </source>
</evidence>
<evidence type="ECO:0000256" key="7">
    <source>
        <dbReference type="ARBA" id="ARBA00030625"/>
    </source>
</evidence>
<keyword evidence="5" id="KW-0747">Spliceosome</keyword>
<keyword evidence="6" id="KW-0508">mRNA splicing</keyword>
<feature type="domain" description="AAR2 C-terminal" evidence="10">
    <location>
        <begin position="215"/>
        <end position="369"/>
    </location>
</feature>
<comment type="subunit">
    <text evidence="8">Interacts with PRPF8 (via RNase H homology domain). Component of a U5 snRNP complex that contains PRPF8.</text>
</comment>
<dbReference type="InterPro" id="IPR007946">
    <property type="entry name" value="AAR2"/>
</dbReference>
<evidence type="ECO:0000313" key="13">
    <source>
        <dbReference type="RefSeq" id="XP_015591458.1"/>
    </source>
</evidence>
<organism evidence="12 13">
    <name type="scientific">Cephus cinctus</name>
    <name type="common">Wheat stem sawfly</name>
    <dbReference type="NCBI Taxonomy" id="211228"/>
    <lineage>
        <taxon>Eukaryota</taxon>
        <taxon>Metazoa</taxon>
        <taxon>Ecdysozoa</taxon>
        <taxon>Arthropoda</taxon>
        <taxon>Hexapoda</taxon>
        <taxon>Insecta</taxon>
        <taxon>Pterygota</taxon>
        <taxon>Neoptera</taxon>
        <taxon>Endopterygota</taxon>
        <taxon>Hymenoptera</taxon>
        <taxon>Cephoidea</taxon>
        <taxon>Cephidae</taxon>
        <taxon>Cephus</taxon>
    </lineage>
</organism>
<evidence type="ECO:0000256" key="9">
    <source>
        <dbReference type="SAM" id="MobiDB-lite"/>
    </source>
</evidence>
<dbReference type="Pfam" id="PF05282">
    <property type="entry name" value="AAR2"/>
    <property type="match status" value="1"/>
</dbReference>
<keyword evidence="12" id="KW-1185">Reference proteome</keyword>